<dbReference type="InterPro" id="IPR033887">
    <property type="entry name" value="PTS_IIA_man"/>
</dbReference>
<dbReference type="PROSITE" id="PS51096">
    <property type="entry name" value="PTS_EIIA_TYPE_4"/>
    <property type="match status" value="1"/>
</dbReference>
<evidence type="ECO:0000256" key="6">
    <source>
        <dbReference type="ARBA" id="ARBA00022679"/>
    </source>
</evidence>
<reference evidence="11" key="1">
    <citation type="submission" date="2020-05" db="EMBL/GenBank/DDBJ databases">
        <authorList>
            <person name="Brown S."/>
            <person name="Huntemann M."/>
            <person name="Clum A."/>
            <person name="Spunde A."/>
            <person name="Palaniappan K."/>
            <person name="Ritter S."/>
            <person name="Mikhailova N."/>
            <person name="Chen I.-M."/>
            <person name="Stamatis D."/>
            <person name="Reddy T."/>
            <person name="O'Malley R."/>
            <person name="Daum C."/>
            <person name="Shapiro N."/>
            <person name="Ivanova N."/>
            <person name="Kyrpides N."/>
            <person name="Woyke T."/>
        </authorList>
    </citation>
    <scope>NUCLEOTIDE SEQUENCE</scope>
    <source>
        <strain evidence="11">DJ080</strain>
    </source>
</reference>
<evidence type="ECO:0000313" key="11">
    <source>
        <dbReference type="EMBL" id="NRT91908.1"/>
    </source>
</evidence>
<name>A0AAX0BBK4_CLOBE</name>
<keyword evidence="5" id="KW-0762">Sugar transport</keyword>
<keyword evidence="4" id="KW-0597">Phosphoprotein</keyword>
<dbReference type="InterPro" id="IPR013789">
    <property type="entry name" value="PTS_EIIA_man"/>
</dbReference>
<dbReference type="GO" id="GO:0016020">
    <property type="term" value="C:membrane"/>
    <property type="evidence" value="ECO:0007669"/>
    <property type="project" value="InterPro"/>
</dbReference>
<dbReference type="NCBIfam" id="TIGR00824">
    <property type="entry name" value="EIIA-man"/>
    <property type="match status" value="1"/>
</dbReference>
<keyword evidence="9" id="KW-0812">Transmembrane</keyword>
<reference evidence="11" key="2">
    <citation type="journal article" date="2022" name="Nat. Biotechnol.">
        <title>Carbon-negative production of acetone and isopropanol by gas fermentation at industrial pilot scale.</title>
        <authorList>
            <person name="Liew F.E."/>
            <person name="Nogle R."/>
            <person name="Abdalla T."/>
            <person name="Rasor B.J."/>
            <person name="Canter C."/>
            <person name="Jensen R.O."/>
            <person name="Wang L."/>
            <person name="Strutz J."/>
            <person name="Chirania P."/>
            <person name="De Tissera S."/>
            <person name="Mueller A.P."/>
            <person name="Ruan Z."/>
            <person name="Gao A."/>
            <person name="Tran L."/>
            <person name="Engle N.L."/>
            <person name="Bromley J.C."/>
            <person name="Daniell J."/>
            <person name="Conrado R."/>
            <person name="Tschaplinski T.J."/>
            <person name="Giannone R.J."/>
            <person name="Hettich R.L."/>
            <person name="Karim A.S."/>
            <person name="Simpson S.D."/>
            <person name="Brown S.D."/>
            <person name="Leang C."/>
            <person name="Jewett M.C."/>
            <person name="Kopke M."/>
        </authorList>
    </citation>
    <scope>NUCLEOTIDE SEQUENCE</scope>
    <source>
        <strain evidence="11">DJ080</strain>
    </source>
</reference>
<evidence type="ECO:0000256" key="7">
    <source>
        <dbReference type="ARBA" id="ARBA00022683"/>
    </source>
</evidence>
<organism evidence="11 12">
    <name type="scientific">Clostridium beijerinckii</name>
    <name type="common">Clostridium MP</name>
    <dbReference type="NCBI Taxonomy" id="1520"/>
    <lineage>
        <taxon>Bacteria</taxon>
        <taxon>Bacillati</taxon>
        <taxon>Bacillota</taxon>
        <taxon>Clostridia</taxon>
        <taxon>Eubacteriales</taxon>
        <taxon>Clostridiaceae</taxon>
        <taxon>Clostridium</taxon>
    </lineage>
</organism>
<keyword evidence="7" id="KW-0598">Phosphotransferase system</keyword>
<comment type="subcellular location">
    <subcellularLocation>
        <location evidence="1">Cytoplasm</location>
    </subcellularLocation>
</comment>
<dbReference type="EMBL" id="JABSWW010000001">
    <property type="protein sequence ID" value="NRT91908.1"/>
    <property type="molecule type" value="Genomic_DNA"/>
</dbReference>
<comment type="caution">
    <text evidence="11">The sequence shown here is derived from an EMBL/GenBank/DDBJ whole genome shotgun (WGS) entry which is preliminary data.</text>
</comment>
<evidence type="ECO:0000256" key="3">
    <source>
        <dbReference type="ARBA" id="ARBA00022490"/>
    </source>
</evidence>
<dbReference type="GO" id="GO:0016773">
    <property type="term" value="F:phosphotransferase activity, alcohol group as acceptor"/>
    <property type="evidence" value="ECO:0007669"/>
    <property type="project" value="InterPro"/>
</dbReference>
<evidence type="ECO:0000256" key="4">
    <source>
        <dbReference type="ARBA" id="ARBA00022553"/>
    </source>
</evidence>
<dbReference type="CDD" id="cd00006">
    <property type="entry name" value="PTS_IIA_man"/>
    <property type="match status" value="1"/>
</dbReference>
<gene>
    <name evidence="11" type="ORF">B0H41_005587</name>
</gene>
<dbReference type="SUPFAM" id="SSF53062">
    <property type="entry name" value="PTS system fructose IIA component-like"/>
    <property type="match status" value="1"/>
</dbReference>
<sequence length="171" mass="18791">MIFLFTSLVGIGIAMYINIKIIYVARKDDKVMISVIIGTHGIFSEEILKSAEMIFGDQENVGAVTFKPGEGIESLVEKYNTLIKELDSTDGVLFMVDLFGGSPFNAASIIAMQHENMEIVAGVNLPMILEVLGSRDFSSITELLRVAENSGKESIKVLTKNINIDEDEEII</sequence>
<dbReference type="InterPro" id="IPR036662">
    <property type="entry name" value="PTS_EIIA_man-typ_sf"/>
</dbReference>
<dbReference type="GO" id="GO:0005737">
    <property type="term" value="C:cytoplasm"/>
    <property type="evidence" value="ECO:0007669"/>
    <property type="project" value="UniProtKB-SubCell"/>
</dbReference>
<evidence type="ECO:0000256" key="2">
    <source>
        <dbReference type="ARBA" id="ARBA00022448"/>
    </source>
</evidence>
<evidence type="ECO:0000259" key="10">
    <source>
        <dbReference type="PROSITE" id="PS51096"/>
    </source>
</evidence>
<dbReference type="AlphaFoldDB" id="A0AAX0BBK4"/>
<accession>A0AAX0BBK4</accession>
<dbReference type="InterPro" id="IPR004701">
    <property type="entry name" value="PTS_EIIA_man-typ"/>
</dbReference>
<dbReference type="InterPro" id="IPR051471">
    <property type="entry name" value="Bacterial_PTS_sugar_comp"/>
</dbReference>
<feature type="transmembrane region" description="Helical" evidence="9">
    <location>
        <begin position="6"/>
        <end position="25"/>
    </location>
</feature>
<dbReference type="GO" id="GO:0009401">
    <property type="term" value="P:phosphoenolpyruvate-dependent sugar phosphotransferase system"/>
    <property type="evidence" value="ECO:0007669"/>
    <property type="project" value="UniProtKB-KW"/>
</dbReference>
<protein>
    <submittedName>
        <fullName evidence="11">PTS system mannose-specific IIA component/PTS system mannose-specific IIB component</fullName>
    </submittedName>
</protein>
<keyword evidence="9" id="KW-0472">Membrane</keyword>
<evidence type="ECO:0000256" key="1">
    <source>
        <dbReference type="ARBA" id="ARBA00004496"/>
    </source>
</evidence>
<dbReference type="Proteomes" id="UP001193748">
    <property type="component" value="Unassembled WGS sequence"/>
</dbReference>
<dbReference type="PANTHER" id="PTHR33799:SF1">
    <property type="entry name" value="PTS SYSTEM MANNOSE-SPECIFIC EIIAB COMPONENT-RELATED"/>
    <property type="match status" value="1"/>
</dbReference>
<dbReference type="PANTHER" id="PTHR33799">
    <property type="entry name" value="PTS PERMEASE-RELATED-RELATED"/>
    <property type="match status" value="1"/>
</dbReference>
<evidence type="ECO:0000256" key="9">
    <source>
        <dbReference type="SAM" id="Phobius"/>
    </source>
</evidence>
<evidence type="ECO:0000256" key="5">
    <source>
        <dbReference type="ARBA" id="ARBA00022597"/>
    </source>
</evidence>
<keyword evidence="8" id="KW-0418">Kinase</keyword>
<evidence type="ECO:0000256" key="8">
    <source>
        <dbReference type="ARBA" id="ARBA00022777"/>
    </source>
</evidence>
<dbReference type="Gene3D" id="3.40.50.510">
    <property type="entry name" value="Phosphotransferase system, mannose-type IIA component"/>
    <property type="match status" value="1"/>
</dbReference>
<dbReference type="GO" id="GO:0016301">
    <property type="term" value="F:kinase activity"/>
    <property type="evidence" value="ECO:0007669"/>
    <property type="project" value="UniProtKB-KW"/>
</dbReference>
<proteinExistence type="predicted"/>
<evidence type="ECO:0000313" key="12">
    <source>
        <dbReference type="Proteomes" id="UP001193748"/>
    </source>
</evidence>
<dbReference type="Pfam" id="PF03610">
    <property type="entry name" value="EIIA-man"/>
    <property type="match status" value="1"/>
</dbReference>
<feature type="domain" description="PTS EIIA type-4" evidence="10">
    <location>
        <begin position="32"/>
        <end position="155"/>
    </location>
</feature>
<keyword evidence="3" id="KW-0963">Cytoplasm</keyword>
<keyword evidence="9" id="KW-1133">Transmembrane helix</keyword>
<keyword evidence="2" id="KW-0813">Transport</keyword>
<keyword evidence="6" id="KW-0808">Transferase</keyword>